<protein>
    <recommendedName>
        <fullName evidence="2">OsmC family protein</fullName>
    </recommendedName>
</protein>
<gene>
    <name evidence="1" type="ORF">KM92DES2_10352</name>
</gene>
<dbReference type="InterPro" id="IPR036102">
    <property type="entry name" value="OsmC/Ohrsf"/>
</dbReference>
<dbReference type="InterPro" id="IPR003718">
    <property type="entry name" value="OsmC/Ohr_fam"/>
</dbReference>
<dbReference type="GeneID" id="72382967"/>
<organism evidence="1">
    <name type="scientific">uncultured Desulfovibrio sp</name>
    <dbReference type="NCBI Taxonomy" id="167968"/>
    <lineage>
        <taxon>Bacteria</taxon>
        <taxon>Pseudomonadati</taxon>
        <taxon>Thermodesulfobacteriota</taxon>
        <taxon>Desulfovibrionia</taxon>
        <taxon>Desulfovibrionales</taxon>
        <taxon>Desulfovibrionaceae</taxon>
        <taxon>Desulfovibrio</taxon>
        <taxon>environmental samples</taxon>
    </lineage>
</organism>
<sequence length="145" mass="15973">MSHELSVSLCRRGGKVDLDMESGAFGVLTIDGEKIPPEERSGTAKKLLAASALYCYCAALDKALDTRNAKYDKIEARATLHTGTDDLGRGRVTGIDIDVTVHLDEEYEFIFDRVEKIMRQGCLVTGSLEAAFPVKYNLRLADDED</sequence>
<accession>A0A212J0V5</accession>
<dbReference type="SUPFAM" id="SSF82784">
    <property type="entry name" value="OsmC-like"/>
    <property type="match status" value="1"/>
</dbReference>
<proteinExistence type="predicted"/>
<name>A0A212J0V5_9BACT</name>
<dbReference type="Pfam" id="PF02566">
    <property type="entry name" value="OsmC"/>
    <property type="match status" value="1"/>
</dbReference>
<dbReference type="EMBL" id="FLUP01000001">
    <property type="protein sequence ID" value="SBV93071.1"/>
    <property type="molecule type" value="Genomic_DNA"/>
</dbReference>
<evidence type="ECO:0008006" key="2">
    <source>
        <dbReference type="Google" id="ProtNLM"/>
    </source>
</evidence>
<dbReference type="RefSeq" id="WP_022658544.1">
    <property type="nucleotide sequence ID" value="NZ_CABUEN010000004.1"/>
</dbReference>
<dbReference type="Gene3D" id="3.30.300.20">
    <property type="match status" value="1"/>
</dbReference>
<dbReference type="InterPro" id="IPR015946">
    <property type="entry name" value="KH_dom-like_a/b"/>
</dbReference>
<reference evidence="1" key="1">
    <citation type="submission" date="2016-04" db="EMBL/GenBank/DDBJ databases">
        <authorList>
            <person name="Evans L.H."/>
            <person name="Alamgir A."/>
            <person name="Owens N."/>
            <person name="Weber N.D."/>
            <person name="Virtaneva K."/>
            <person name="Barbian K."/>
            <person name="Babar A."/>
            <person name="Rosenke K."/>
        </authorList>
    </citation>
    <scope>NUCLEOTIDE SEQUENCE</scope>
    <source>
        <strain evidence="1">92-2</strain>
    </source>
</reference>
<evidence type="ECO:0000313" key="1">
    <source>
        <dbReference type="EMBL" id="SBV93071.1"/>
    </source>
</evidence>
<dbReference type="AlphaFoldDB" id="A0A212J0V5"/>